<dbReference type="EMBL" id="MT144711">
    <property type="protein sequence ID" value="QJH97999.1"/>
    <property type="molecule type" value="Genomic_DNA"/>
</dbReference>
<dbReference type="InterPro" id="IPR027417">
    <property type="entry name" value="P-loop_NTPase"/>
</dbReference>
<dbReference type="Gene3D" id="3.40.50.300">
    <property type="entry name" value="P-loop containing nucleotide triphosphate hydrolases"/>
    <property type="match status" value="1"/>
</dbReference>
<dbReference type="InterPro" id="IPR000863">
    <property type="entry name" value="Sulfotransferase_dom"/>
</dbReference>
<name>A0A6H1ZHX6_9ZZZZ</name>
<dbReference type="EMBL" id="MT144024">
    <property type="protein sequence ID" value="QJA46875.1"/>
    <property type="molecule type" value="Genomic_DNA"/>
</dbReference>
<dbReference type="AlphaFoldDB" id="A0A6H1ZHX6"/>
<gene>
    <name evidence="2" type="ORF">TM448A00549_0012</name>
    <name evidence="3" type="ORF">TM448B01156_0015</name>
</gene>
<dbReference type="SUPFAM" id="SSF52540">
    <property type="entry name" value="P-loop containing nucleoside triphosphate hydrolases"/>
    <property type="match status" value="1"/>
</dbReference>
<accession>A0A6H1ZHX6</accession>
<dbReference type="GO" id="GO:0008146">
    <property type="term" value="F:sulfotransferase activity"/>
    <property type="evidence" value="ECO:0007669"/>
    <property type="project" value="InterPro"/>
</dbReference>
<evidence type="ECO:0000313" key="2">
    <source>
        <dbReference type="EMBL" id="QJA46875.1"/>
    </source>
</evidence>
<sequence length="226" mass="26108">MLMYALKKAGVPILGYKFTEKKDPKWQKLSKAGNPNGYWELDKVTFEEGLTAKCGNVGKGGETLKIMFEVFSNSDPNLIGKTILIFREPRSVLSSILKYNRPILKHQMEAFIFNLLFDIIDTLGFLALYKKEFRLVFYEDILKNPEEEMKAVCEFLGQGDYKKAAKTVKQKLNRSKKIMDNYKPLEIMENFYRLAKEGKIGEIINSEKELKETARRILNDNLDNGK</sequence>
<organism evidence="2">
    <name type="scientific">viral metagenome</name>
    <dbReference type="NCBI Taxonomy" id="1070528"/>
    <lineage>
        <taxon>unclassified sequences</taxon>
        <taxon>metagenomes</taxon>
        <taxon>organismal metagenomes</taxon>
    </lineage>
</organism>
<proteinExistence type="predicted"/>
<evidence type="ECO:0000259" key="1">
    <source>
        <dbReference type="Pfam" id="PF00685"/>
    </source>
</evidence>
<dbReference type="Pfam" id="PF00685">
    <property type="entry name" value="Sulfotransfer_1"/>
    <property type="match status" value="1"/>
</dbReference>
<reference evidence="2" key="1">
    <citation type="submission" date="2020-03" db="EMBL/GenBank/DDBJ databases">
        <title>The deep terrestrial virosphere.</title>
        <authorList>
            <person name="Holmfeldt K."/>
            <person name="Nilsson E."/>
            <person name="Simone D."/>
            <person name="Lopez-Fernandez M."/>
            <person name="Wu X."/>
            <person name="de Brujin I."/>
            <person name="Lundin D."/>
            <person name="Andersson A."/>
            <person name="Bertilsson S."/>
            <person name="Dopson M."/>
        </authorList>
    </citation>
    <scope>NUCLEOTIDE SEQUENCE</scope>
    <source>
        <strain evidence="2">TM448A00549</strain>
        <strain evidence="3">TM448B01156</strain>
    </source>
</reference>
<protein>
    <submittedName>
        <fullName evidence="2">Putative sulfotransferase domain contining protein</fullName>
    </submittedName>
</protein>
<keyword evidence="2" id="KW-0808">Transferase</keyword>
<evidence type="ECO:0000313" key="3">
    <source>
        <dbReference type="EMBL" id="QJH97999.1"/>
    </source>
</evidence>
<feature type="domain" description="Sulfotransferase" evidence="1">
    <location>
        <begin position="81"/>
        <end position="170"/>
    </location>
</feature>